<evidence type="ECO:0000256" key="4">
    <source>
        <dbReference type="ARBA" id="ARBA00022723"/>
    </source>
</evidence>
<dbReference type="PANTHER" id="PTHR47354:SF8">
    <property type="entry name" value="1,2-PHENYLACETYL-COA EPOXIDASE, SUBUNIT E"/>
    <property type="match status" value="1"/>
</dbReference>
<dbReference type="CDD" id="cd06184">
    <property type="entry name" value="flavohem_like_fad_nad_binding"/>
    <property type="match status" value="1"/>
</dbReference>
<dbReference type="GO" id="GO:0046872">
    <property type="term" value="F:metal ion binding"/>
    <property type="evidence" value="ECO:0007669"/>
    <property type="project" value="UniProtKB-KW"/>
</dbReference>
<dbReference type="InterPro" id="IPR001433">
    <property type="entry name" value="OxRdtase_FAD/NAD-bd"/>
</dbReference>
<dbReference type="InterPro" id="IPR017927">
    <property type="entry name" value="FAD-bd_FR_type"/>
</dbReference>
<evidence type="ECO:0000256" key="5">
    <source>
        <dbReference type="ARBA" id="ARBA00022827"/>
    </source>
</evidence>
<dbReference type="STRING" id="228959.SAMN05421797_10537"/>
<comment type="cofactor">
    <cofactor evidence="1">
        <name>FAD</name>
        <dbReference type="ChEBI" id="CHEBI:57692"/>
    </cofactor>
</comment>
<feature type="transmembrane region" description="Helical" evidence="9">
    <location>
        <begin position="121"/>
        <end position="141"/>
    </location>
</feature>
<dbReference type="GO" id="GO:0050660">
    <property type="term" value="F:flavin adenine dinucleotide binding"/>
    <property type="evidence" value="ECO:0007669"/>
    <property type="project" value="TreeGrafter"/>
</dbReference>
<dbReference type="SUPFAM" id="SSF54292">
    <property type="entry name" value="2Fe-2S ferredoxin-like"/>
    <property type="match status" value="1"/>
</dbReference>
<keyword evidence="3" id="KW-0001">2Fe-2S</keyword>
<keyword evidence="7" id="KW-0408">Iron</keyword>
<dbReference type="InterPro" id="IPR050415">
    <property type="entry name" value="MRET"/>
</dbReference>
<dbReference type="SUPFAM" id="SSF52343">
    <property type="entry name" value="Ferredoxin reductase-like, C-terminal NADP-linked domain"/>
    <property type="match status" value="1"/>
</dbReference>
<dbReference type="Pfam" id="PF00970">
    <property type="entry name" value="FAD_binding_6"/>
    <property type="match status" value="1"/>
</dbReference>
<keyword evidence="9" id="KW-0472">Membrane</keyword>
<sequence>MQKRYKVFKKVRESELVSSLYLRLENNEALAPFKPGQHLLFKIKPEGQGHYIQRFYSFSEGPGKDYYRISVKKELALDNTEKIPSGKASTLLHEVIRVGDVLEAKGPMGDFFLNSKEQKPIVLIAGGIGITPLLSMVNAIVGSKSNQNVIFFLGVTNSSDHIFKSHLESLNKENSNIQIFICYSNPLPSDQLGLDYDYFGFVDIDFIKSKLSHTFFDFYVCGPAMMMDYITASLRSEGISDESIKTESFGPASVSYSALSDEGFKEKSIVVTFKVSGRTVDWSPEYNSLVELAEAHNIDIDVGCLFGDCGTCLTEIVAGEVSYNHATMIQPDPGTCLPCSCKPKGALELKI</sequence>
<dbReference type="PROSITE" id="PS51384">
    <property type="entry name" value="FAD_FR"/>
    <property type="match status" value="1"/>
</dbReference>
<evidence type="ECO:0000313" key="12">
    <source>
        <dbReference type="EMBL" id="SIQ98918.1"/>
    </source>
</evidence>
<keyword evidence="4" id="KW-0479">Metal-binding</keyword>
<evidence type="ECO:0000256" key="7">
    <source>
        <dbReference type="ARBA" id="ARBA00023004"/>
    </source>
</evidence>
<evidence type="ECO:0000256" key="1">
    <source>
        <dbReference type="ARBA" id="ARBA00001974"/>
    </source>
</evidence>
<reference evidence="13" key="1">
    <citation type="submission" date="2017-01" db="EMBL/GenBank/DDBJ databases">
        <authorList>
            <person name="Varghese N."/>
            <person name="Submissions S."/>
        </authorList>
    </citation>
    <scope>NUCLEOTIDE SEQUENCE [LARGE SCALE GENOMIC DNA]</scope>
    <source>
        <strain evidence="13">DSM 15366</strain>
    </source>
</reference>
<dbReference type="RefSeq" id="WP_076548955.1">
    <property type="nucleotide sequence ID" value="NZ_FTMA01000005.1"/>
</dbReference>
<dbReference type="Pfam" id="PF00111">
    <property type="entry name" value="Fer2"/>
    <property type="match status" value="1"/>
</dbReference>
<dbReference type="Gene3D" id="3.40.50.80">
    <property type="entry name" value="Nucleotide-binding domain of ferredoxin-NADP reductase (FNR) module"/>
    <property type="match status" value="1"/>
</dbReference>
<dbReference type="SUPFAM" id="SSF63380">
    <property type="entry name" value="Riboflavin synthase domain-like"/>
    <property type="match status" value="1"/>
</dbReference>
<dbReference type="Pfam" id="PF00175">
    <property type="entry name" value="NAD_binding_1"/>
    <property type="match status" value="1"/>
</dbReference>
<keyword evidence="13" id="KW-1185">Reference proteome</keyword>
<evidence type="ECO:0000259" key="11">
    <source>
        <dbReference type="PROSITE" id="PS51384"/>
    </source>
</evidence>
<evidence type="ECO:0000256" key="6">
    <source>
        <dbReference type="ARBA" id="ARBA00023002"/>
    </source>
</evidence>
<keyword evidence="5" id="KW-0274">FAD</keyword>
<dbReference type="Gene3D" id="2.40.30.10">
    <property type="entry name" value="Translation factors"/>
    <property type="match status" value="1"/>
</dbReference>
<dbReference type="EMBL" id="FTMA01000005">
    <property type="protein sequence ID" value="SIQ98918.1"/>
    <property type="molecule type" value="Genomic_DNA"/>
</dbReference>
<dbReference type="InterPro" id="IPR012675">
    <property type="entry name" value="Beta-grasp_dom_sf"/>
</dbReference>
<keyword evidence="9" id="KW-1133">Transmembrane helix</keyword>
<name>A0A1N6X991_9FLAO</name>
<dbReference type="InterPro" id="IPR006058">
    <property type="entry name" value="2Fe2S_fd_BS"/>
</dbReference>
<dbReference type="PANTHER" id="PTHR47354">
    <property type="entry name" value="NADH OXIDOREDUCTASE HCR"/>
    <property type="match status" value="1"/>
</dbReference>
<feature type="domain" description="2Fe-2S ferredoxin-type" evidence="10">
    <location>
        <begin position="269"/>
        <end position="351"/>
    </location>
</feature>
<proteinExistence type="predicted"/>
<keyword evidence="9" id="KW-0812">Transmembrane</keyword>
<dbReference type="GO" id="GO:0051537">
    <property type="term" value="F:2 iron, 2 sulfur cluster binding"/>
    <property type="evidence" value="ECO:0007669"/>
    <property type="project" value="UniProtKB-KW"/>
</dbReference>
<evidence type="ECO:0000313" key="13">
    <source>
        <dbReference type="Proteomes" id="UP000186953"/>
    </source>
</evidence>
<dbReference type="GO" id="GO:0016491">
    <property type="term" value="F:oxidoreductase activity"/>
    <property type="evidence" value="ECO:0007669"/>
    <property type="project" value="UniProtKB-KW"/>
</dbReference>
<evidence type="ECO:0000256" key="3">
    <source>
        <dbReference type="ARBA" id="ARBA00022714"/>
    </source>
</evidence>
<feature type="domain" description="FAD-binding FR-type" evidence="11">
    <location>
        <begin position="1"/>
        <end position="114"/>
    </location>
</feature>
<evidence type="ECO:0000256" key="8">
    <source>
        <dbReference type="ARBA" id="ARBA00023014"/>
    </source>
</evidence>
<evidence type="ECO:0000256" key="9">
    <source>
        <dbReference type="SAM" id="Phobius"/>
    </source>
</evidence>
<dbReference type="PROSITE" id="PS00197">
    <property type="entry name" value="2FE2S_FER_1"/>
    <property type="match status" value="1"/>
</dbReference>
<evidence type="ECO:0000259" key="10">
    <source>
        <dbReference type="PROSITE" id="PS51085"/>
    </source>
</evidence>
<dbReference type="InterPro" id="IPR039261">
    <property type="entry name" value="FNR_nucleotide-bd"/>
</dbReference>
<gene>
    <name evidence="12" type="ORF">SAMN05421797_10537</name>
</gene>
<dbReference type="InterPro" id="IPR001709">
    <property type="entry name" value="Flavoprot_Pyr_Nucl_cyt_Rdtase"/>
</dbReference>
<accession>A0A1N6X991</accession>
<dbReference type="AlphaFoldDB" id="A0A1N6X991"/>
<organism evidence="12 13">
    <name type="scientific">Maribacter ulvicola</name>
    <dbReference type="NCBI Taxonomy" id="228959"/>
    <lineage>
        <taxon>Bacteria</taxon>
        <taxon>Pseudomonadati</taxon>
        <taxon>Bacteroidota</taxon>
        <taxon>Flavobacteriia</taxon>
        <taxon>Flavobacteriales</taxon>
        <taxon>Flavobacteriaceae</taxon>
        <taxon>Maribacter</taxon>
    </lineage>
</organism>
<dbReference type="PRINTS" id="PR00371">
    <property type="entry name" value="FPNCR"/>
</dbReference>
<protein>
    <submittedName>
        <fullName evidence="12">Ferredoxin-NADP reductase</fullName>
    </submittedName>
</protein>
<dbReference type="InterPro" id="IPR008333">
    <property type="entry name" value="Cbr1-like_FAD-bd_dom"/>
</dbReference>
<dbReference type="Proteomes" id="UP000186953">
    <property type="component" value="Unassembled WGS sequence"/>
</dbReference>
<dbReference type="Gene3D" id="3.10.20.30">
    <property type="match status" value="1"/>
</dbReference>
<dbReference type="OrthoDB" id="9801223at2"/>
<dbReference type="InterPro" id="IPR036010">
    <property type="entry name" value="2Fe-2S_ferredoxin-like_sf"/>
</dbReference>
<dbReference type="CDD" id="cd00207">
    <property type="entry name" value="fer2"/>
    <property type="match status" value="1"/>
</dbReference>
<dbReference type="InterPro" id="IPR017938">
    <property type="entry name" value="Riboflavin_synthase-like_b-brl"/>
</dbReference>
<dbReference type="PRINTS" id="PR00406">
    <property type="entry name" value="CYTB5RDTASE"/>
</dbReference>
<dbReference type="InterPro" id="IPR001041">
    <property type="entry name" value="2Fe-2S_ferredoxin-type"/>
</dbReference>
<keyword evidence="6" id="KW-0560">Oxidoreductase</keyword>
<keyword evidence="8" id="KW-0411">Iron-sulfur</keyword>
<dbReference type="PROSITE" id="PS51085">
    <property type="entry name" value="2FE2S_FER_2"/>
    <property type="match status" value="1"/>
</dbReference>
<evidence type="ECO:0000256" key="2">
    <source>
        <dbReference type="ARBA" id="ARBA00022630"/>
    </source>
</evidence>
<keyword evidence="2" id="KW-0285">Flavoprotein</keyword>